<evidence type="ECO:0000259" key="3">
    <source>
        <dbReference type="PROSITE" id="PS50600"/>
    </source>
</evidence>
<dbReference type="EMBL" id="CAJJDM010000002">
    <property type="protein sequence ID" value="CAD8043696.1"/>
    <property type="molecule type" value="Genomic_DNA"/>
</dbReference>
<dbReference type="OMA" id="YISMVRQ"/>
<keyword evidence="2" id="KW-0378">Hydrolase</keyword>
<reference evidence="4" key="1">
    <citation type="submission" date="2021-01" db="EMBL/GenBank/DDBJ databases">
        <authorList>
            <consortium name="Genoscope - CEA"/>
            <person name="William W."/>
        </authorList>
    </citation>
    <scope>NUCLEOTIDE SEQUENCE</scope>
</reference>
<proteinExistence type="predicted"/>
<comment type="caution">
    <text evidence="4">The sequence shown here is derived from an EMBL/GenBank/DDBJ whole genome shotgun (WGS) entry which is preliminary data.</text>
</comment>
<evidence type="ECO:0000313" key="4">
    <source>
        <dbReference type="EMBL" id="CAD8043696.1"/>
    </source>
</evidence>
<dbReference type="GO" id="GO:0008234">
    <property type="term" value="F:cysteine-type peptidase activity"/>
    <property type="evidence" value="ECO:0007669"/>
    <property type="project" value="InterPro"/>
</dbReference>
<evidence type="ECO:0000256" key="1">
    <source>
        <dbReference type="ARBA" id="ARBA00022670"/>
    </source>
</evidence>
<keyword evidence="5" id="KW-1185">Reference proteome</keyword>
<name>A0A8S1JTS2_PARPR</name>
<evidence type="ECO:0000256" key="2">
    <source>
        <dbReference type="ARBA" id="ARBA00022801"/>
    </source>
</evidence>
<protein>
    <recommendedName>
        <fullName evidence="3">Ubiquitin-like protease family profile domain-containing protein</fullName>
    </recommendedName>
</protein>
<gene>
    <name evidence="4" type="ORF">PPRIM_AZ9-3.1.T0050350</name>
</gene>
<dbReference type="Pfam" id="PF02902">
    <property type="entry name" value="Peptidase_C48"/>
    <property type="match status" value="1"/>
</dbReference>
<dbReference type="InterPro" id="IPR003653">
    <property type="entry name" value="Peptidase_C48_C"/>
</dbReference>
<evidence type="ECO:0000313" key="5">
    <source>
        <dbReference type="Proteomes" id="UP000688137"/>
    </source>
</evidence>
<organism evidence="4 5">
    <name type="scientific">Paramecium primaurelia</name>
    <dbReference type="NCBI Taxonomy" id="5886"/>
    <lineage>
        <taxon>Eukaryota</taxon>
        <taxon>Sar</taxon>
        <taxon>Alveolata</taxon>
        <taxon>Ciliophora</taxon>
        <taxon>Intramacronucleata</taxon>
        <taxon>Oligohymenophorea</taxon>
        <taxon>Peniculida</taxon>
        <taxon>Parameciidae</taxon>
        <taxon>Paramecium</taxon>
    </lineage>
</organism>
<sequence>MKTEQNQRPQIKVEDMLKQFKNINVRKNGVTIDYQFLLQLANQERQLTSQHILFFISLFQKYFSKQRKIFVADHYFFVDYMPLLTKQLTTNVIQQQEKDYLQLIIPDNPYPPTKPINLNEPFYEKKEQVDIVKTNQTNKKQQIQQLQETPYGKKYQFVIQNIEVTKAEEGKFRIKTMQNKLDQYLIQNQLNLSINPIYQHEFSFFPINLKNAHWMSINIDLKKQIVLYQDSAFIANSDIKEGIQKIIDYKKPSKIQWKLQTKSPQQRSSQDCGVFVLYALFNLYTEGQLVQEKQYDQYYISMVRQNLLQLTIKEAETELTPELVEKIVKGL</sequence>
<dbReference type="GO" id="GO:0006508">
    <property type="term" value="P:proteolysis"/>
    <property type="evidence" value="ECO:0007669"/>
    <property type="project" value="UniProtKB-KW"/>
</dbReference>
<dbReference type="Proteomes" id="UP000688137">
    <property type="component" value="Unassembled WGS sequence"/>
</dbReference>
<dbReference type="PROSITE" id="PS50600">
    <property type="entry name" value="ULP_PROTEASE"/>
    <property type="match status" value="1"/>
</dbReference>
<keyword evidence="1" id="KW-0645">Protease</keyword>
<feature type="domain" description="Ubiquitin-like protease family profile" evidence="3">
    <location>
        <begin position="30"/>
        <end position="283"/>
    </location>
</feature>
<dbReference type="AlphaFoldDB" id="A0A8S1JTS2"/>
<accession>A0A8S1JTS2</accession>